<dbReference type="AlphaFoldDB" id="A0A672MC47"/>
<accession>A0A672MC47</accession>
<dbReference type="PANTHER" id="PTHR45913:SF19">
    <property type="entry name" value="LOW QUALITY PROTEIN: ZINC FINGER BED DOMAIN-CONTAINING PROTEIN 5-LIKE"/>
    <property type="match status" value="1"/>
</dbReference>
<name>A0A672MC47_SINGR</name>
<dbReference type="OMA" id="LREEVKW"/>
<sequence length="664" mass="75387">MLLACAVLSEAIFENAAVLAIVSGHFNLSAIHIFRHLYKYEKTPANVVFVSSSGMPLRAEETFFFDKIQLPFIVFMDKFITRTKRSCDDDASSAPTPKKCKTLNYDISYLQFGFTVAGTDAEPLPQCVICADLLANDSMKPCKLKRHLETKTPDTQRQTLRFFQIKQTHNSVQQVSRSVRLRKPHTIAEALILPAAKDICQVMFGDHFAQQIRDIAVSNNTVSRRISDMASDVKEQLLANIMQSQYYALQLDETTDVAGLAQLLTYVRYVKNGNIEEDIIFCRSLPDHTTGEALFEVLDGYTRDAGMSWDKCVGICTDGARSMTGRISGLVTRVQNLAPLAKWTHCMIHRESLASKQMSESLEAVLKQAVQIVNLIKARPLNTRLFSLLCQEMGAKHEQLLFQTEVRWLSRGRVLHRLYELRSEVKTFLVNVKSDLAQYLDDPLWLAQLSYLVDIFDRLNSLNTSMQGRDANILLLSDKVSAFVGKLDIWRDRLINKNVDMFPNFADCVQETGINISPLINTVAQHVEGLNQQFGRYFTEYFSSFAWVRDPFSCPGKDLPVDMGEQLVELMSDTRLRHFYSSSSLPSFWLSVMPEYPQLSDAAVKLLLPFASTYLCEAGFSKLFLLKTKYRNRLQVEDDLRLALSNIEPRIVLLCKKKQAQVSH</sequence>
<evidence type="ECO:0000313" key="1">
    <source>
        <dbReference type="Ensembl" id="ENSSGRP00000034342.1"/>
    </source>
</evidence>
<reference evidence="1" key="1">
    <citation type="submission" date="2025-08" db="UniProtKB">
        <authorList>
            <consortium name="Ensembl"/>
        </authorList>
    </citation>
    <scope>IDENTIFICATION</scope>
</reference>
<dbReference type="InParanoid" id="A0A672MC47"/>
<organism evidence="1 2">
    <name type="scientific">Sinocyclocheilus grahami</name>
    <name type="common">Dianchi golden-line fish</name>
    <name type="synonym">Barbus grahami</name>
    <dbReference type="NCBI Taxonomy" id="75366"/>
    <lineage>
        <taxon>Eukaryota</taxon>
        <taxon>Metazoa</taxon>
        <taxon>Chordata</taxon>
        <taxon>Craniata</taxon>
        <taxon>Vertebrata</taxon>
        <taxon>Euteleostomi</taxon>
        <taxon>Actinopterygii</taxon>
        <taxon>Neopterygii</taxon>
        <taxon>Teleostei</taxon>
        <taxon>Ostariophysi</taxon>
        <taxon>Cypriniformes</taxon>
        <taxon>Cyprinidae</taxon>
        <taxon>Cyprininae</taxon>
        <taxon>Sinocyclocheilus</taxon>
    </lineage>
</organism>
<reference evidence="1" key="2">
    <citation type="submission" date="2025-09" db="UniProtKB">
        <authorList>
            <consortium name="Ensembl"/>
        </authorList>
    </citation>
    <scope>IDENTIFICATION</scope>
</reference>
<evidence type="ECO:0000313" key="2">
    <source>
        <dbReference type="Proteomes" id="UP000472262"/>
    </source>
</evidence>
<proteinExistence type="predicted"/>
<protein>
    <submittedName>
        <fullName evidence="1">Uncharacterized protein</fullName>
    </submittedName>
</protein>
<dbReference type="PANTHER" id="PTHR45913">
    <property type="entry name" value="EPM2A-INTERACTING PROTEIN 1"/>
    <property type="match status" value="1"/>
</dbReference>
<dbReference type="Proteomes" id="UP000472262">
    <property type="component" value="Unassembled WGS sequence"/>
</dbReference>
<dbReference type="Ensembl" id="ENSSGRT00000036863.1">
    <property type="protein sequence ID" value="ENSSGRP00000034342.1"/>
    <property type="gene ID" value="ENSSGRG00000019061.1"/>
</dbReference>
<dbReference type="SUPFAM" id="SSF53098">
    <property type="entry name" value="Ribonuclease H-like"/>
    <property type="match status" value="1"/>
</dbReference>
<dbReference type="InterPro" id="IPR012337">
    <property type="entry name" value="RNaseH-like_sf"/>
</dbReference>
<keyword evidence="2" id="KW-1185">Reference proteome</keyword>